<comment type="caution">
    <text evidence="3">The sequence shown here is derived from an EMBL/GenBank/DDBJ whole genome shotgun (WGS) entry which is preliminary data.</text>
</comment>
<evidence type="ECO:0000256" key="1">
    <source>
        <dbReference type="ARBA" id="ARBA00022729"/>
    </source>
</evidence>
<dbReference type="PIRSF" id="PIRSF006470">
    <property type="entry name" value="DctB"/>
    <property type="match status" value="1"/>
</dbReference>
<dbReference type="AlphaFoldDB" id="A0A4Q2SAA5"/>
<accession>A0A4Q2SAA5</accession>
<dbReference type="InterPro" id="IPR018389">
    <property type="entry name" value="DctP_fam"/>
</dbReference>
<gene>
    <name evidence="3" type="ORF">EUU22_22745</name>
</gene>
<dbReference type="RefSeq" id="WP_129334253.1">
    <property type="nucleotide sequence ID" value="NZ_SDVB01000380.1"/>
</dbReference>
<dbReference type="GO" id="GO:0030288">
    <property type="term" value="C:outer membrane-bounded periplasmic space"/>
    <property type="evidence" value="ECO:0007669"/>
    <property type="project" value="InterPro"/>
</dbReference>
<dbReference type="FunFam" id="3.40.190.170:FF:000001">
    <property type="entry name" value="TRAP dicarboxylate transporter, DctP subunit"/>
    <property type="match status" value="1"/>
</dbReference>
<sequence length="329" mass="36406">MSILRKFGLAVLASAAIVASAVSGQAAELMLRSSDTHPDGYPTVEAVKYMGKLLEERTKGRIGIEVFHSAQLGEEKDTIEQTQFGVIDLNRVSLGPFNNIIEETQVVSLPYIFRSVDHMHKVMDGPIGDEILAAFEAHDLIGLAFYDGGSRSFYNSEKPIKSVDDLKGMKFRVMQSDMFVDMVGALGANATPMPYGEVYSAIQTGVIDGAENNWPSYDSSGHFEVAKYYTLDEHLIVPEILVMSKKSWDKLSPEDQAVVRQAAKDSVPHMRELWAAQEKKSEEKIRAAGAEVVADIDKTPFIEAMKPVYEKHVTSEKLKDMVARIQATK</sequence>
<evidence type="ECO:0000256" key="2">
    <source>
        <dbReference type="SAM" id="SignalP"/>
    </source>
</evidence>
<dbReference type="InterPro" id="IPR038404">
    <property type="entry name" value="TRAP_DctP_sf"/>
</dbReference>
<reference evidence="3 4" key="1">
    <citation type="submission" date="2019-01" db="EMBL/GenBank/DDBJ databases">
        <authorList>
            <person name="Deng T."/>
        </authorList>
    </citation>
    <scope>NUCLEOTIDE SEQUENCE [LARGE SCALE GENOMIC DNA]</scope>
    <source>
        <strain evidence="3 4">F8825</strain>
    </source>
</reference>
<dbReference type="PANTHER" id="PTHR33376">
    <property type="match status" value="1"/>
</dbReference>
<organism evidence="3 4">
    <name type="scientific">Ciceribacter ferrooxidans</name>
    <dbReference type="NCBI Taxonomy" id="2509717"/>
    <lineage>
        <taxon>Bacteria</taxon>
        <taxon>Pseudomonadati</taxon>
        <taxon>Pseudomonadota</taxon>
        <taxon>Alphaproteobacteria</taxon>
        <taxon>Hyphomicrobiales</taxon>
        <taxon>Rhizobiaceae</taxon>
        <taxon>Ciceribacter</taxon>
    </lineage>
</organism>
<dbReference type="NCBIfam" id="TIGR00787">
    <property type="entry name" value="dctP"/>
    <property type="match status" value="1"/>
</dbReference>
<proteinExistence type="predicted"/>
<keyword evidence="4" id="KW-1185">Reference proteome</keyword>
<dbReference type="Pfam" id="PF03480">
    <property type="entry name" value="DctP"/>
    <property type="match status" value="1"/>
</dbReference>
<dbReference type="NCBIfam" id="NF037995">
    <property type="entry name" value="TRAP_S1"/>
    <property type="match status" value="1"/>
</dbReference>
<feature type="chain" id="PRO_5020891716" evidence="2">
    <location>
        <begin position="27"/>
        <end position="329"/>
    </location>
</feature>
<keyword evidence="1 2" id="KW-0732">Signal</keyword>
<name>A0A4Q2SAA5_9HYPH</name>
<dbReference type="CDD" id="cd13671">
    <property type="entry name" value="PBP2_TRAP_SBP_like_3"/>
    <property type="match status" value="1"/>
</dbReference>
<dbReference type="InterPro" id="IPR004682">
    <property type="entry name" value="TRAP_DctP"/>
</dbReference>
<protein>
    <submittedName>
        <fullName evidence="3">TRAP transporter substrate-binding protein</fullName>
    </submittedName>
</protein>
<dbReference type="OrthoDB" id="9803763at2"/>
<dbReference type="PANTHER" id="PTHR33376:SF2">
    <property type="entry name" value="DICARBOXYLATE-BINDING PERIPLASMIC PROTEIN"/>
    <property type="match status" value="1"/>
</dbReference>
<dbReference type="GO" id="GO:0030246">
    <property type="term" value="F:carbohydrate binding"/>
    <property type="evidence" value="ECO:0007669"/>
    <property type="project" value="TreeGrafter"/>
</dbReference>
<dbReference type="Proteomes" id="UP000291088">
    <property type="component" value="Unassembled WGS sequence"/>
</dbReference>
<evidence type="ECO:0000313" key="3">
    <source>
        <dbReference type="EMBL" id="RYB97915.1"/>
    </source>
</evidence>
<feature type="signal peptide" evidence="2">
    <location>
        <begin position="1"/>
        <end position="26"/>
    </location>
</feature>
<dbReference type="Gene3D" id="3.40.190.170">
    <property type="entry name" value="Bacterial extracellular solute-binding protein, family 7"/>
    <property type="match status" value="1"/>
</dbReference>
<evidence type="ECO:0000313" key="4">
    <source>
        <dbReference type="Proteomes" id="UP000291088"/>
    </source>
</evidence>
<dbReference type="GO" id="GO:0055085">
    <property type="term" value="P:transmembrane transport"/>
    <property type="evidence" value="ECO:0007669"/>
    <property type="project" value="InterPro"/>
</dbReference>
<dbReference type="EMBL" id="SDVB01000380">
    <property type="protein sequence ID" value="RYB97915.1"/>
    <property type="molecule type" value="Genomic_DNA"/>
</dbReference>